<evidence type="ECO:0000313" key="6">
    <source>
        <dbReference type="RefSeq" id="XP_018495081.1"/>
    </source>
</evidence>
<organism evidence="5 6">
    <name type="scientific">Galendromus occidentalis</name>
    <name type="common">western predatory mite</name>
    <dbReference type="NCBI Taxonomy" id="34638"/>
    <lineage>
        <taxon>Eukaryota</taxon>
        <taxon>Metazoa</taxon>
        <taxon>Ecdysozoa</taxon>
        <taxon>Arthropoda</taxon>
        <taxon>Chelicerata</taxon>
        <taxon>Arachnida</taxon>
        <taxon>Acari</taxon>
        <taxon>Parasitiformes</taxon>
        <taxon>Mesostigmata</taxon>
        <taxon>Gamasina</taxon>
        <taxon>Phytoseioidea</taxon>
        <taxon>Phytoseiidae</taxon>
        <taxon>Typhlodrominae</taxon>
        <taxon>Galendromus</taxon>
    </lineage>
</organism>
<evidence type="ECO:0000259" key="4">
    <source>
        <dbReference type="Pfam" id="PF04500"/>
    </source>
</evidence>
<dbReference type="AlphaFoldDB" id="A0AAJ7L445"/>
<keyword evidence="3" id="KW-0862">Zinc</keyword>
<evidence type="ECO:0000256" key="2">
    <source>
        <dbReference type="ARBA" id="ARBA00022771"/>
    </source>
</evidence>
<dbReference type="GeneID" id="108864279"/>
<dbReference type="Pfam" id="PF04500">
    <property type="entry name" value="FLYWCH"/>
    <property type="match status" value="1"/>
</dbReference>
<sequence>MASPSNSNNLVSQRGKCKRTHDGHIYIRDKCSKDGTRVFWRCHHLGACKARLHTSASDDGVLKVLGVHSDEPNPSAVEVAAKRTALKRRAEECQETPLQLIESVFESSTQAAKLVLPSCETLSRSINRARKNAMRQAASPQDRSSIVIPEELTMYESEPGVFERFLIGDTGEGDPARILLFGRESVGEWIGLSRKIFVDVCYALLPDKSQNLYARMIQLIRAAWPAFAPEAISTDFEMGFVNAFTASFPDAETWLSVQKMKKKLGDLNLLSRYRNEGSFALSARMICALAFVPLGDLNNAIAELAVALPHELMPVLKYFEDTYVGSLLHILPDGTIIRREPLFPQSMWSVHLRTLNGDSRTNNYAEAAHRRLQTEFGVKHPNLWRFIEGLKRVQHHRDMLYARFESGNRPAAKRRKYEEIDRRVLELVNNFHIHTVVGYLRGCASNFVMNP</sequence>
<reference evidence="6" key="1">
    <citation type="submission" date="2025-08" db="UniProtKB">
        <authorList>
            <consortium name="RefSeq"/>
        </authorList>
    </citation>
    <scope>IDENTIFICATION</scope>
</reference>
<evidence type="ECO:0000313" key="5">
    <source>
        <dbReference type="Proteomes" id="UP000694867"/>
    </source>
</evidence>
<dbReference type="Gene3D" id="2.20.25.240">
    <property type="match status" value="1"/>
</dbReference>
<evidence type="ECO:0000256" key="1">
    <source>
        <dbReference type="ARBA" id="ARBA00022723"/>
    </source>
</evidence>
<dbReference type="Proteomes" id="UP000694867">
    <property type="component" value="Unplaced"/>
</dbReference>
<gene>
    <name evidence="6" type="primary">LOC108864279</name>
</gene>
<dbReference type="KEGG" id="goe:108864279"/>
<accession>A0AAJ7L445</accession>
<dbReference type="RefSeq" id="XP_018495081.1">
    <property type="nucleotide sequence ID" value="XM_018639565.1"/>
</dbReference>
<dbReference type="GO" id="GO:0008270">
    <property type="term" value="F:zinc ion binding"/>
    <property type="evidence" value="ECO:0007669"/>
    <property type="project" value="UniProtKB-KW"/>
</dbReference>
<dbReference type="InterPro" id="IPR007588">
    <property type="entry name" value="Znf_FLYWCH"/>
</dbReference>
<keyword evidence="5" id="KW-1185">Reference proteome</keyword>
<proteinExistence type="predicted"/>
<evidence type="ECO:0000256" key="3">
    <source>
        <dbReference type="ARBA" id="ARBA00022833"/>
    </source>
</evidence>
<keyword evidence="1" id="KW-0479">Metal-binding</keyword>
<feature type="domain" description="FLYWCH-type" evidence="4">
    <location>
        <begin position="12"/>
        <end position="68"/>
    </location>
</feature>
<protein>
    <submittedName>
        <fullName evidence="6">Uncharacterized protein LOC108864279</fullName>
    </submittedName>
</protein>
<name>A0AAJ7L445_9ACAR</name>
<keyword evidence="2" id="KW-0863">Zinc-finger</keyword>